<reference evidence="7 8" key="1">
    <citation type="submission" date="2023-04" db="EMBL/GenBank/DDBJ databases">
        <title>A novel bacteria isolated from coastal sediment.</title>
        <authorList>
            <person name="Liu X.-J."/>
            <person name="Du Z.-J."/>
        </authorList>
    </citation>
    <scope>NUCLEOTIDE SEQUENCE [LARGE SCALE GENOMIC DNA]</scope>
    <source>
        <strain evidence="7 8">SDUM461004</strain>
    </source>
</reference>
<evidence type="ECO:0000256" key="4">
    <source>
        <dbReference type="ARBA" id="ARBA00022989"/>
    </source>
</evidence>
<dbReference type="RefSeq" id="WP_308986295.1">
    <property type="nucleotide sequence ID" value="NZ_JARXIC010000035.1"/>
</dbReference>
<keyword evidence="8" id="KW-1185">Reference proteome</keyword>
<gene>
    <name evidence="7" type="ORF">QEH59_15545</name>
</gene>
<dbReference type="Pfam" id="PF04011">
    <property type="entry name" value="LemA"/>
    <property type="match status" value="1"/>
</dbReference>
<evidence type="ECO:0000256" key="6">
    <source>
        <dbReference type="SAM" id="Phobius"/>
    </source>
</evidence>
<evidence type="ECO:0000256" key="1">
    <source>
        <dbReference type="ARBA" id="ARBA00004167"/>
    </source>
</evidence>
<feature type="transmembrane region" description="Helical" evidence="6">
    <location>
        <begin position="9"/>
        <end position="31"/>
    </location>
</feature>
<dbReference type="EMBL" id="JARXIC010000035">
    <property type="protein sequence ID" value="MDQ8195847.1"/>
    <property type="molecule type" value="Genomic_DNA"/>
</dbReference>
<dbReference type="InterPro" id="IPR007156">
    <property type="entry name" value="MamQ_LemA"/>
</dbReference>
<dbReference type="Gene3D" id="1.20.1440.20">
    <property type="entry name" value="LemA-like domain"/>
    <property type="match status" value="1"/>
</dbReference>
<keyword evidence="4 6" id="KW-1133">Transmembrane helix</keyword>
<organism evidence="7 8">
    <name type="scientific">Thalassobacterium sedimentorum</name>
    <dbReference type="NCBI Taxonomy" id="3041258"/>
    <lineage>
        <taxon>Bacteria</taxon>
        <taxon>Pseudomonadati</taxon>
        <taxon>Verrucomicrobiota</taxon>
        <taxon>Opitutia</taxon>
        <taxon>Puniceicoccales</taxon>
        <taxon>Coraliomargaritaceae</taxon>
        <taxon>Thalassobacterium</taxon>
    </lineage>
</organism>
<dbReference type="PANTHER" id="PTHR34478">
    <property type="entry name" value="PROTEIN LEMA"/>
    <property type="match status" value="1"/>
</dbReference>
<accession>A0ABU1AMB3</accession>
<dbReference type="SUPFAM" id="SSF140478">
    <property type="entry name" value="LemA-like"/>
    <property type="match status" value="1"/>
</dbReference>
<name>A0ABU1AMB3_9BACT</name>
<evidence type="ECO:0000313" key="7">
    <source>
        <dbReference type="EMBL" id="MDQ8195847.1"/>
    </source>
</evidence>
<dbReference type="Proteomes" id="UP001243717">
    <property type="component" value="Unassembled WGS sequence"/>
</dbReference>
<keyword evidence="5 6" id="KW-0472">Membrane</keyword>
<proteinExistence type="inferred from homology"/>
<evidence type="ECO:0000256" key="3">
    <source>
        <dbReference type="ARBA" id="ARBA00022692"/>
    </source>
</evidence>
<protein>
    <submittedName>
        <fullName evidence="7">LemA family protein</fullName>
    </submittedName>
</protein>
<evidence type="ECO:0000256" key="5">
    <source>
        <dbReference type="ARBA" id="ARBA00023136"/>
    </source>
</evidence>
<comment type="similarity">
    <text evidence="2">Belongs to the LemA family.</text>
</comment>
<dbReference type="PANTHER" id="PTHR34478:SF2">
    <property type="entry name" value="MEMBRANE PROTEIN"/>
    <property type="match status" value="1"/>
</dbReference>
<keyword evidence="3 6" id="KW-0812">Transmembrane</keyword>
<sequence length="198" mass="22218">MMKQQRNGCLFGSLIALGVVLLMVLIGYFYIKGIYNRIVTQDEAVDANWAQVENVLQRRFDLIPNLVNTVKGFAKQEREVLTEVTALRSQWAQAGSVSEKAQAATGLEAALGKLMVISERYPDLKSNQNFLRLQDELAGTENRVSVERRRYNESVQAYNTTIRTFPAVLIANNMGFEKKEAYFEAVSEAASAPVVDFE</sequence>
<dbReference type="InterPro" id="IPR023353">
    <property type="entry name" value="LemA-like_dom_sf"/>
</dbReference>
<comment type="subcellular location">
    <subcellularLocation>
        <location evidence="1">Membrane</location>
        <topology evidence="1">Single-pass membrane protein</topology>
    </subcellularLocation>
</comment>
<comment type="caution">
    <text evidence="7">The sequence shown here is derived from an EMBL/GenBank/DDBJ whole genome shotgun (WGS) entry which is preliminary data.</text>
</comment>
<evidence type="ECO:0000313" key="8">
    <source>
        <dbReference type="Proteomes" id="UP001243717"/>
    </source>
</evidence>
<evidence type="ECO:0000256" key="2">
    <source>
        <dbReference type="ARBA" id="ARBA00008854"/>
    </source>
</evidence>